<dbReference type="RefSeq" id="WP_046231487.1">
    <property type="nucleotide sequence ID" value="NZ_FONN01000005.1"/>
</dbReference>
<dbReference type="SUPFAM" id="SSF55383">
    <property type="entry name" value="Copper amine oxidase, domain N"/>
    <property type="match status" value="1"/>
</dbReference>
<evidence type="ECO:0000259" key="2">
    <source>
        <dbReference type="Pfam" id="PF07833"/>
    </source>
</evidence>
<dbReference type="InterPro" id="IPR012854">
    <property type="entry name" value="Cu_amine_oxidase-like_N"/>
</dbReference>
<protein>
    <submittedName>
        <fullName evidence="3">Copper amine oxidase N-terminal domain-containing protein</fullName>
    </submittedName>
</protein>
<accession>A0A1I2CPL9</accession>
<name>A0A1I2CPL9_9BACL</name>
<organism evidence="3 4">
    <name type="scientific">Paenibacillus algorifonticola</name>
    <dbReference type="NCBI Taxonomy" id="684063"/>
    <lineage>
        <taxon>Bacteria</taxon>
        <taxon>Bacillati</taxon>
        <taxon>Bacillota</taxon>
        <taxon>Bacilli</taxon>
        <taxon>Bacillales</taxon>
        <taxon>Paenibacillaceae</taxon>
        <taxon>Paenibacillus</taxon>
    </lineage>
</organism>
<evidence type="ECO:0000313" key="3">
    <source>
        <dbReference type="EMBL" id="SFE69743.1"/>
    </source>
</evidence>
<feature type="domain" description="Copper amine oxidase-like N-terminal" evidence="2">
    <location>
        <begin position="37"/>
        <end position="73"/>
    </location>
</feature>
<sequence length="82" mass="8968">MFKKLTLTLLATALLILPSLPASSSAAVQEVAVTSGQLLNNRVLVPLRVVFQNLGVAMNWSNGSKSVWFKKRGFQNRAARQL</sequence>
<feature type="signal peptide" evidence="1">
    <location>
        <begin position="1"/>
        <end position="26"/>
    </location>
</feature>
<keyword evidence="4" id="KW-1185">Reference proteome</keyword>
<dbReference type="Pfam" id="PF07833">
    <property type="entry name" value="Cu_amine_oxidN1"/>
    <property type="match status" value="1"/>
</dbReference>
<evidence type="ECO:0000256" key="1">
    <source>
        <dbReference type="SAM" id="SignalP"/>
    </source>
</evidence>
<proteinExistence type="predicted"/>
<gene>
    <name evidence="3" type="ORF">SAMN04487969_105172</name>
</gene>
<feature type="chain" id="PRO_5010311466" evidence="1">
    <location>
        <begin position="27"/>
        <end position="82"/>
    </location>
</feature>
<evidence type="ECO:0000313" key="4">
    <source>
        <dbReference type="Proteomes" id="UP000183410"/>
    </source>
</evidence>
<keyword evidence="1" id="KW-0732">Signal</keyword>
<reference evidence="4" key="1">
    <citation type="submission" date="2016-10" db="EMBL/GenBank/DDBJ databases">
        <authorList>
            <person name="Varghese N."/>
            <person name="Submissions S."/>
        </authorList>
    </citation>
    <scope>NUCLEOTIDE SEQUENCE [LARGE SCALE GENOMIC DNA]</scope>
    <source>
        <strain evidence="4">CGMCC 1.10223</strain>
    </source>
</reference>
<dbReference type="Proteomes" id="UP000183410">
    <property type="component" value="Unassembled WGS sequence"/>
</dbReference>
<dbReference type="AlphaFoldDB" id="A0A1I2CPL9"/>
<dbReference type="EMBL" id="FONN01000005">
    <property type="protein sequence ID" value="SFE69743.1"/>
    <property type="molecule type" value="Genomic_DNA"/>
</dbReference>
<dbReference type="InterPro" id="IPR036582">
    <property type="entry name" value="Mao_N_sf"/>
</dbReference>